<sequence length="464" mass="48296">MDVNLSSLHWVYLAFIVFIVACLIKRRDTTMICVAGILALGLIATASVGDSVSGLFKSFVYAAKELLGTIFIISIIVSMSRVLIRTGINEKMVAPLTRFMRTPALAFWGIGIIMMVSSWFFWPSPGVALIGAVLLPAAARVGLPALGAAVAMNLFGHGIALSGDYIIQGAPKLTADAAGLPVSQVMEASVPLVIVMGAVTTIVAYWMMVRDRKKGTWRDGLVAQETPASPSAETLVLPAAVKRWAAIIIPLLFVADVVAMFVLDLQGDDATAIVGGTAILILLALTLIAHRNKGMEEMTSYLVDGFQFGFKVFGPVIPIAAFFYLGDSAFVPLFGNHLPQGSQGIVNDLGVALANGVPVNNVVGAITLTVTGAITGLDGSGFSGISLAGSVAHMFAIAIGHGAATLTALGQIAAIWVGGGTLIPWALIPAAAICGVSPFELARRNLKPVLIGLAATTVVAMFLI</sequence>
<feature type="transmembrane region" description="Helical" evidence="1">
    <location>
        <begin position="269"/>
        <end position="289"/>
    </location>
</feature>
<proteinExistence type="predicted"/>
<accession>A0A7X0SQ19</accession>
<dbReference type="RefSeq" id="WP_185129450.1">
    <property type="nucleotide sequence ID" value="NZ_JACJVO010000015.1"/>
</dbReference>
<feature type="transmembrane region" description="Helical" evidence="1">
    <location>
        <begin position="6"/>
        <end position="24"/>
    </location>
</feature>
<reference evidence="2 3" key="1">
    <citation type="submission" date="2020-08" db="EMBL/GenBank/DDBJ databases">
        <title>Cohnella phylogeny.</title>
        <authorList>
            <person name="Dunlap C."/>
        </authorList>
    </citation>
    <scope>NUCLEOTIDE SEQUENCE [LARGE SCALE GENOMIC DNA]</scope>
    <source>
        <strain evidence="2 3">CBP 2801</strain>
    </source>
</reference>
<keyword evidence="3" id="KW-1185">Reference proteome</keyword>
<feature type="transmembrane region" description="Helical" evidence="1">
    <location>
        <begin position="446"/>
        <end position="463"/>
    </location>
</feature>
<dbReference type="Proteomes" id="UP000564644">
    <property type="component" value="Unassembled WGS sequence"/>
</dbReference>
<feature type="transmembrane region" description="Helical" evidence="1">
    <location>
        <begin position="188"/>
        <end position="208"/>
    </location>
</feature>
<evidence type="ECO:0008006" key="4">
    <source>
        <dbReference type="Google" id="ProtNLM"/>
    </source>
</evidence>
<feature type="transmembrane region" description="Helical" evidence="1">
    <location>
        <begin position="105"/>
        <end position="122"/>
    </location>
</feature>
<protein>
    <recommendedName>
        <fullName evidence="4">Transporter</fullName>
    </recommendedName>
</protein>
<feature type="transmembrane region" description="Helical" evidence="1">
    <location>
        <begin position="61"/>
        <end position="84"/>
    </location>
</feature>
<evidence type="ECO:0000256" key="1">
    <source>
        <dbReference type="SAM" id="Phobius"/>
    </source>
</evidence>
<name>A0A7X0SQ19_9BACL</name>
<dbReference type="EMBL" id="JACJVO010000015">
    <property type="protein sequence ID" value="MBB6731778.1"/>
    <property type="molecule type" value="Genomic_DNA"/>
</dbReference>
<feature type="transmembrane region" description="Helical" evidence="1">
    <location>
        <begin position="301"/>
        <end position="325"/>
    </location>
</feature>
<comment type="caution">
    <text evidence="2">The sequence shown here is derived from an EMBL/GenBank/DDBJ whole genome shotgun (WGS) entry which is preliminary data.</text>
</comment>
<evidence type="ECO:0000313" key="2">
    <source>
        <dbReference type="EMBL" id="MBB6731778.1"/>
    </source>
</evidence>
<feature type="transmembrane region" description="Helical" evidence="1">
    <location>
        <begin position="422"/>
        <end position="439"/>
    </location>
</feature>
<keyword evidence="1" id="KW-0472">Membrane</keyword>
<dbReference type="AlphaFoldDB" id="A0A7X0SQ19"/>
<evidence type="ECO:0000313" key="3">
    <source>
        <dbReference type="Proteomes" id="UP000564644"/>
    </source>
</evidence>
<feature type="transmembrane region" description="Helical" evidence="1">
    <location>
        <begin position="244"/>
        <end position="263"/>
    </location>
</feature>
<keyword evidence="1" id="KW-0812">Transmembrane</keyword>
<feature type="transmembrane region" description="Helical" evidence="1">
    <location>
        <begin position="362"/>
        <end position="382"/>
    </location>
</feature>
<keyword evidence="1" id="KW-1133">Transmembrane helix</keyword>
<gene>
    <name evidence="2" type="ORF">H7C18_12725</name>
</gene>
<organism evidence="2 3">
    <name type="scientific">Cohnella zeiphila</name>
    <dbReference type="NCBI Taxonomy" id="2761120"/>
    <lineage>
        <taxon>Bacteria</taxon>
        <taxon>Bacillati</taxon>
        <taxon>Bacillota</taxon>
        <taxon>Bacilli</taxon>
        <taxon>Bacillales</taxon>
        <taxon>Paenibacillaceae</taxon>
        <taxon>Cohnella</taxon>
    </lineage>
</organism>
<feature type="transmembrane region" description="Helical" evidence="1">
    <location>
        <begin position="31"/>
        <end position="49"/>
    </location>
</feature>